<comment type="subcellular location">
    <subcellularLocation>
        <location evidence="1">Membrane</location>
        <topology evidence="1">Multi-pass membrane protein</topology>
    </subcellularLocation>
</comment>
<keyword evidence="2 5" id="KW-0812">Transmembrane</keyword>
<reference evidence="6" key="1">
    <citation type="submission" date="2013-08" db="EMBL/GenBank/DDBJ databases">
        <authorList>
            <person name="Mendez C."/>
            <person name="Richter M."/>
            <person name="Ferrer M."/>
            <person name="Sanchez J."/>
        </authorList>
    </citation>
    <scope>NUCLEOTIDE SEQUENCE</scope>
</reference>
<dbReference type="GO" id="GO:0009977">
    <property type="term" value="F:proton motive force dependent protein transmembrane transporter activity"/>
    <property type="evidence" value="ECO:0007669"/>
    <property type="project" value="TreeGrafter"/>
</dbReference>
<dbReference type="GO" id="GO:0043953">
    <property type="term" value="P:protein transport by the Tat complex"/>
    <property type="evidence" value="ECO:0007669"/>
    <property type="project" value="TreeGrafter"/>
</dbReference>
<evidence type="ECO:0000256" key="2">
    <source>
        <dbReference type="ARBA" id="ARBA00022692"/>
    </source>
</evidence>
<keyword evidence="3 5" id="KW-1133">Transmembrane helix</keyword>
<dbReference type="EMBL" id="AUZX01011337">
    <property type="protein sequence ID" value="EQD43834.1"/>
    <property type="molecule type" value="Genomic_DNA"/>
</dbReference>
<feature type="transmembrane region" description="Helical" evidence="5">
    <location>
        <begin position="76"/>
        <end position="97"/>
    </location>
</feature>
<sequence length="256" mass="28294">MNEESTTIQEFIVHLIELRTRVIRAVAAVFVVFVALLPFANKLYTWLAYPLLSKMPIGGHMIATEVTTPFFVPMKVAGLVAFLLALPYVLAQIWGFVAPGLYDHEKRMALPLIISSTLLFYVGMAFAYFAVFPFAFGFFANTAPQGVEMMTDIDKYLSFVISMFLAFGLAFETPVAVVLLVKLGILNVPQLRAARRYVVVSAFVVGAIFTPPDAVSQTLLAIPLWLLYEVGILVASRVAPKKEEEAEPLKLPNPES</sequence>
<dbReference type="GO" id="GO:0065002">
    <property type="term" value="P:intracellular protein transmembrane transport"/>
    <property type="evidence" value="ECO:0007669"/>
    <property type="project" value="TreeGrafter"/>
</dbReference>
<dbReference type="PANTHER" id="PTHR30371">
    <property type="entry name" value="SEC-INDEPENDENT PROTEIN TRANSLOCASE PROTEIN TATC"/>
    <property type="match status" value="1"/>
</dbReference>
<feature type="transmembrane region" description="Helical" evidence="5">
    <location>
        <begin position="21"/>
        <end position="40"/>
    </location>
</feature>
<feature type="transmembrane region" description="Helical" evidence="5">
    <location>
        <begin position="109"/>
        <end position="136"/>
    </location>
</feature>
<dbReference type="Pfam" id="PF00902">
    <property type="entry name" value="TatC"/>
    <property type="match status" value="1"/>
</dbReference>
<keyword evidence="4 5" id="KW-0472">Membrane</keyword>
<organism evidence="6">
    <name type="scientific">mine drainage metagenome</name>
    <dbReference type="NCBI Taxonomy" id="410659"/>
    <lineage>
        <taxon>unclassified sequences</taxon>
        <taxon>metagenomes</taxon>
        <taxon>ecological metagenomes</taxon>
    </lineage>
</organism>
<reference evidence="6" key="2">
    <citation type="journal article" date="2014" name="ISME J.">
        <title>Microbial stratification in low pH oxic and suboxic macroscopic growths along an acid mine drainage.</title>
        <authorList>
            <person name="Mendez-Garcia C."/>
            <person name="Mesa V."/>
            <person name="Sprenger R.R."/>
            <person name="Richter M."/>
            <person name="Diez M.S."/>
            <person name="Solano J."/>
            <person name="Bargiela R."/>
            <person name="Golyshina O.V."/>
            <person name="Manteca A."/>
            <person name="Ramos J.L."/>
            <person name="Gallego J.R."/>
            <person name="Llorente I."/>
            <person name="Martins Dos Santos V.A."/>
            <person name="Jensen O.N."/>
            <person name="Pelaez A.I."/>
            <person name="Sanchez J."/>
            <person name="Ferrer M."/>
        </authorList>
    </citation>
    <scope>NUCLEOTIDE SEQUENCE</scope>
</reference>
<dbReference type="NCBIfam" id="TIGR00945">
    <property type="entry name" value="tatC"/>
    <property type="match status" value="1"/>
</dbReference>
<gene>
    <name evidence="6" type="ORF">B1A_15446</name>
</gene>
<dbReference type="HAMAP" id="MF_00902">
    <property type="entry name" value="TatC"/>
    <property type="match status" value="1"/>
</dbReference>
<dbReference type="GO" id="GO:0033281">
    <property type="term" value="C:TAT protein transport complex"/>
    <property type="evidence" value="ECO:0007669"/>
    <property type="project" value="TreeGrafter"/>
</dbReference>
<name>T1ASV8_9ZZZZ</name>
<feature type="transmembrane region" description="Helical" evidence="5">
    <location>
        <begin position="193"/>
        <end position="209"/>
    </location>
</feature>
<dbReference type="InterPro" id="IPR002033">
    <property type="entry name" value="TatC"/>
</dbReference>
<protein>
    <submittedName>
        <fullName evidence="6">Sec-independent protein translocase, TatC subunit</fullName>
    </submittedName>
</protein>
<comment type="caution">
    <text evidence="6">The sequence shown here is derived from an EMBL/GenBank/DDBJ whole genome shotgun (WGS) entry which is preliminary data.</text>
</comment>
<evidence type="ECO:0000313" key="6">
    <source>
        <dbReference type="EMBL" id="EQD43834.1"/>
    </source>
</evidence>
<feature type="transmembrane region" description="Helical" evidence="5">
    <location>
        <begin position="215"/>
        <end position="235"/>
    </location>
</feature>
<dbReference type="PRINTS" id="PR01840">
    <property type="entry name" value="TATCFAMILY"/>
</dbReference>
<proteinExistence type="inferred from homology"/>
<evidence type="ECO:0000256" key="1">
    <source>
        <dbReference type="ARBA" id="ARBA00004141"/>
    </source>
</evidence>
<evidence type="ECO:0000256" key="5">
    <source>
        <dbReference type="SAM" id="Phobius"/>
    </source>
</evidence>
<evidence type="ECO:0000256" key="4">
    <source>
        <dbReference type="ARBA" id="ARBA00023136"/>
    </source>
</evidence>
<dbReference type="AlphaFoldDB" id="T1ASV8"/>
<accession>T1ASV8</accession>
<evidence type="ECO:0000256" key="3">
    <source>
        <dbReference type="ARBA" id="ARBA00022989"/>
    </source>
</evidence>
<feature type="transmembrane region" description="Helical" evidence="5">
    <location>
        <begin position="156"/>
        <end position="181"/>
    </location>
</feature>
<dbReference type="PANTHER" id="PTHR30371:SF0">
    <property type="entry name" value="SEC-INDEPENDENT PROTEIN TRANSLOCASE PROTEIN TATC, CHLOROPLASTIC-RELATED"/>
    <property type="match status" value="1"/>
</dbReference>